<gene>
    <name evidence="2" type="ORF">CR513_32109</name>
</gene>
<dbReference type="OrthoDB" id="1740536at2759"/>
<feature type="region of interest" description="Disordered" evidence="1">
    <location>
        <begin position="249"/>
        <end position="301"/>
    </location>
</feature>
<comment type="caution">
    <text evidence="2">The sequence shown here is derived from an EMBL/GenBank/DDBJ whole genome shotgun (WGS) entry which is preliminary data.</text>
</comment>
<evidence type="ECO:0000256" key="1">
    <source>
        <dbReference type="SAM" id="MobiDB-lite"/>
    </source>
</evidence>
<accession>A0A371G7L3</accession>
<evidence type="ECO:0008006" key="4">
    <source>
        <dbReference type="Google" id="ProtNLM"/>
    </source>
</evidence>
<evidence type="ECO:0000313" key="3">
    <source>
        <dbReference type="Proteomes" id="UP000257109"/>
    </source>
</evidence>
<keyword evidence="3" id="KW-1185">Reference proteome</keyword>
<feature type="region of interest" description="Disordered" evidence="1">
    <location>
        <begin position="139"/>
        <end position="165"/>
    </location>
</feature>
<name>A0A371G7L3_MUCPR</name>
<dbReference type="Proteomes" id="UP000257109">
    <property type="component" value="Unassembled WGS sequence"/>
</dbReference>
<proteinExistence type="predicted"/>
<protein>
    <recommendedName>
        <fullName evidence="4">Retrotransposon gag domain-containing protein</fullName>
    </recommendedName>
</protein>
<sequence>MEVEERHRKAEERHMDDLKAAGEWEEELRLKAIVEKPRGVATPPPAPSTQAFWAQPFSEEIDETANPPNFHEFTTNKVKRLEVADLFDIYQNKGETLKSYLAQFNNATVRVNDPDKKFFVKAFQKGLRAEKHIEVEEDQADQLKTERQAGTRDMRLAPHGDPRGEVKYPPKLRDYPLMLTPLREKRAQILRDICHTHLLKYPKEIKGRRIGANLKERCKFHRTYGHSTEDYRTLQEHIERLIQEGHLGQYVRRGNEKAPASPRPARKMSGGESSREARNDAKHEERRRERSRSPQRRDARH</sequence>
<dbReference type="PANTHER" id="PTHR33223:SF10">
    <property type="entry name" value="AMINOTRANSFERASE-LIKE PLANT MOBILE DOMAIN-CONTAINING PROTEIN"/>
    <property type="match status" value="1"/>
</dbReference>
<evidence type="ECO:0000313" key="2">
    <source>
        <dbReference type="EMBL" id="RDX86546.1"/>
    </source>
</evidence>
<dbReference type="PANTHER" id="PTHR33223">
    <property type="entry name" value="CCHC-TYPE DOMAIN-CONTAINING PROTEIN"/>
    <property type="match status" value="1"/>
</dbReference>
<dbReference type="EMBL" id="QJKJ01006489">
    <property type="protein sequence ID" value="RDX86546.1"/>
    <property type="molecule type" value="Genomic_DNA"/>
</dbReference>
<feature type="non-terminal residue" evidence="2">
    <location>
        <position position="1"/>
    </location>
</feature>
<reference evidence="2" key="1">
    <citation type="submission" date="2018-05" db="EMBL/GenBank/DDBJ databases">
        <title>Draft genome of Mucuna pruriens seed.</title>
        <authorList>
            <person name="Nnadi N.E."/>
            <person name="Vos R."/>
            <person name="Hasami M.H."/>
            <person name="Devisetty U.K."/>
            <person name="Aguiy J.C."/>
        </authorList>
    </citation>
    <scope>NUCLEOTIDE SEQUENCE [LARGE SCALE GENOMIC DNA]</scope>
    <source>
        <strain evidence="2">JCA_2017</strain>
    </source>
</reference>
<dbReference type="AlphaFoldDB" id="A0A371G7L3"/>
<organism evidence="2 3">
    <name type="scientific">Mucuna pruriens</name>
    <name type="common">Velvet bean</name>
    <name type="synonym">Dolichos pruriens</name>
    <dbReference type="NCBI Taxonomy" id="157652"/>
    <lineage>
        <taxon>Eukaryota</taxon>
        <taxon>Viridiplantae</taxon>
        <taxon>Streptophyta</taxon>
        <taxon>Embryophyta</taxon>
        <taxon>Tracheophyta</taxon>
        <taxon>Spermatophyta</taxon>
        <taxon>Magnoliopsida</taxon>
        <taxon>eudicotyledons</taxon>
        <taxon>Gunneridae</taxon>
        <taxon>Pentapetalae</taxon>
        <taxon>rosids</taxon>
        <taxon>fabids</taxon>
        <taxon>Fabales</taxon>
        <taxon>Fabaceae</taxon>
        <taxon>Papilionoideae</taxon>
        <taxon>50 kb inversion clade</taxon>
        <taxon>NPAAA clade</taxon>
        <taxon>indigoferoid/millettioid clade</taxon>
        <taxon>Phaseoleae</taxon>
        <taxon>Mucuna</taxon>
    </lineage>
</organism>
<feature type="compositionally biased region" description="Basic and acidic residues" evidence="1">
    <location>
        <begin position="141"/>
        <end position="165"/>
    </location>
</feature>
<feature type="compositionally biased region" description="Basic and acidic residues" evidence="1">
    <location>
        <begin position="273"/>
        <end position="301"/>
    </location>
</feature>